<dbReference type="GO" id="GO:0003727">
    <property type="term" value="F:single-stranded RNA binding"/>
    <property type="evidence" value="ECO:0007669"/>
    <property type="project" value="TreeGrafter"/>
</dbReference>
<dbReference type="GO" id="GO:0003729">
    <property type="term" value="F:mRNA binding"/>
    <property type="evidence" value="ECO:0007669"/>
    <property type="project" value="InterPro"/>
</dbReference>
<dbReference type="Pfam" id="PF13432">
    <property type="entry name" value="TPR_16"/>
    <property type="match status" value="1"/>
</dbReference>
<dbReference type="SUPFAM" id="SSF48452">
    <property type="entry name" value="TPR-like"/>
    <property type="match status" value="4"/>
</dbReference>
<evidence type="ECO:0000256" key="1">
    <source>
        <dbReference type="PROSITE-ProRule" id="PRU00339"/>
    </source>
</evidence>
<accession>A0A6S8QV48</accession>
<dbReference type="InterPro" id="IPR011990">
    <property type="entry name" value="TPR-like_helical_dom_sf"/>
</dbReference>
<dbReference type="EMBL" id="HBIO01001614">
    <property type="protein sequence ID" value="CAE0456329.1"/>
    <property type="molecule type" value="Transcribed_RNA"/>
</dbReference>
<dbReference type="GO" id="GO:0006397">
    <property type="term" value="P:mRNA processing"/>
    <property type="evidence" value="ECO:0007669"/>
    <property type="project" value="InterPro"/>
</dbReference>
<dbReference type="InterPro" id="IPR003107">
    <property type="entry name" value="HAT"/>
</dbReference>
<feature type="repeat" description="TPR" evidence="1">
    <location>
        <begin position="141"/>
        <end position="174"/>
    </location>
</feature>
<sequence>MKIHLEYFTLVAILSASTLISTNALIPAASFLIRKAQIAEDASRPSIRKECIRRIHEHQTMPTSGTMRWLGHQALHMKSKSVDPTIESSRSTISADPVRERVKKSNEEKNQIDINSNLEKGEKEKSKKANSKRSMGKKERVRRMFRRAKEMERAGQWRQASEHLEKILELDPRDSYSHLALARLQSRRERSMSGQHRTSLDDEKERIMSINSSSNNSTIDDTKIDITPLTISRTKPFSKARQAFYDGIVNCPNNIHLFQAWALHEQSLGNISFSRSLFQKALRIDKSNPYVCHGYGSLEHECGNFDMALELWQIPLSSRQKGRTTAALVCSIGKLLVAKGEPFEARDLYMTHVLRIESEREKSEVYLASAWLEENHFKKIDRAEELLQLALRVSPGNSRAMVALARLEGRRVDKVVGAKPHKNNSNRKYIGKDIKRKRDDVVKKQLQQACKALTKAGGKASEKSEVKDGRLFNAWAKLEVKEGHYSKARDILQQGIVLFPEDHSLLQAAGKVEERLRNFAAARELYSASLLITPSAPTLLAYAMLETNHPTENSFEYTKIARLFQEALLLDPRHGPVYNAYGNMELKMGNVEEARRIYQNGVYANCRDLASVYHGLGMLELSLGNVETARLVLKKGLREVRIHDSGMDSNRRKRAVFLAHTLGMLELNCNRAAEAKAIFEIGIDQHGNSSQLLLGAALSEVKLGNEDAARKLFERSVSVDRKHAQAWQSWAVIEMRAGNYNVAKTLFECGIKNDPQHGALWQAYATMESRRGHIDVARVLFAAGVTKCPEHVPLYHAWACLEVRGENYEKAKTLISEALTKDKTRGTGWLVAAKIEEKMGNEGLVGLILQRGIECAPHSVKLLSALAEYEVKRGKIDVARGLLQKGLEIDPLYAPLYHSLAELEARVFNIDGLAELNKRANRLFSASALEPAATEASMKLLGDKLRMNSQSKKKLQLPAIVSTLSKIASYDLNIEEIANDMDPDTLIESMAIGYEDKVRIPGSDGY</sequence>
<keyword evidence="1" id="KW-0802">TPR repeat</keyword>
<dbReference type="AlphaFoldDB" id="A0A6S8QV48"/>
<dbReference type="InterPro" id="IPR019734">
    <property type="entry name" value="TPR_rpt"/>
</dbReference>
<feature type="compositionally biased region" description="Basic residues" evidence="2">
    <location>
        <begin position="128"/>
        <end position="142"/>
    </location>
</feature>
<reference evidence="3" key="1">
    <citation type="submission" date="2021-01" db="EMBL/GenBank/DDBJ databases">
        <authorList>
            <person name="Corre E."/>
            <person name="Pelletier E."/>
            <person name="Niang G."/>
            <person name="Scheremetjew M."/>
            <person name="Finn R."/>
            <person name="Kale V."/>
            <person name="Holt S."/>
            <person name="Cochrane G."/>
            <person name="Meng A."/>
            <person name="Brown T."/>
            <person name="Cohen L."/>
        </authorList>
    </citation>
    <scope>NUCLEOTIDE SEQUENCE</scope>
    <source>
        <strain evidence="3">MM31A-1</strain>
    </source>
</reference>
<feature type="compositionally biased region" description="Basic and acidic residues" evidence="2">
    <location>
        <begin position="97"/>
        <end position="111"/>
    </location>
</feature>
<proteinExistence type="predicted"/>
<feature type="region of interest" description="Disordered" evidence="2">
    <location>
        <begin position="79"/>
        <end position="142"/>
    </location>
</feature>
<dbReference type="SMART" id="SM00028">
    <property type="entry name" value="TPR"/>
    <property type="match status" value="10"/>
</dbReference>
<organism evidence="3">
    <name type="scientific">Chaetoceros debilis</name>
    <dbReference type="NCBI Taxonomy" id="122233"/>
    <lineage>
        <taxon>Eukaryota</taxon>
        <taxon>Sar</taxon>
        <taxon>Stramenopiles</taxon>
        <taxon>Ochrophyta</taxon>
        <taxon>Bacillariophyta</taxon>
        <taxon>Coscinodiscophyceae</taxon>
        <taxon>Chaetocerotophycidae</taxon>
        <taxon>Chaetocerotales</taxon>
        <taxon>Chaetocerotaceae</taxon>
        <taxon>Chaetoceros</taxon>
    </lineage>
</organism>
<name>A0A6S8QV48_9STRA</name>
<gene>
    <name evidence="3" type="ORF">CDEB00056_LOCUS1170</name>
    <name evidence="4" type="ORF">CDEB00056_LOCUS1171</name>
</gene>
<protein>
    <submittedName>
        <fullName evidence="3">Uncharacterized protein</fullName>
    </submittedName>
</protein>
<dbReference type="PANTHER" id="PTHR44917">
    <property type="entry name" value="PROTEIN HIGH CHLOROPHYLL FLUORESCENT 107"/>
    <property type="match status" value="1"/>
</dbReference>
<dbReference type="PANTHER" id="PTHR44917:SF1">
    <property type="entry name" value="PROTEIN HIGH CHLOROPHYLL FLUORESCENT 107"/>
    <property type="match status" value="1"/>
</dbReference>
<dbReference type="PROSITE" id="PS50005">
    <property type="entry name" value="TPR"/>
    <property type="match status" value="1"/>
</dbReference>
<evidence type="ECO:0000313" key="4">
    <source>
        <dbReference type="EMBL" id="CAE0456330.1"/>
    </source>
</evidence>
<evidence type="ECO:0000313" key="3">
    <source>
        <dbReference type="EMBL" id="CAE0456329.1"/>
    </source>
</evidence>
<dbReference type="InterPro" id="IPR044624">
    <property type="entry name" value="Mbb1-like"/>
</dbReference>
<dbReference type="Gene3D" id="1.25.40.10">
    <property type="entry name" value="Tetratricopeptide repeat domain"/>
    <property type="match status" value="4"/>
</dbReference>
<dbReference type="GO" id="GO:0006417">
    <property type="term" value="P:regulation of translation"/>
    <property type="evidence" value="ECO:0007669"/>
    <property type="project" value="TreeGrafter"/>
</dbReference>
<dbReference type="EMBL" id="HBIO01001615">
    <property type="protein sequence ID" value="CAE0456330.1"/>
    <property type="molecule type" value="Transcribed_RNA"/>
</dbReference>
<evidence type="ECO:0000256" key="2">
    <source>
        <dbReference type="SAM" id="MobiDB-lite"/>
    </source>
</evidence>
<dbReference type="SMART" id="SM00386">
    <property type="entry name" value="HAT"/>
    <property type="match status" value="14"/>
</dbReference>